<keyword evidence="1" id="KW-1133">Transmembrane helix</keyword>
<sequence>MRLTGRGAATLVLAAVLLGTGYVAGYPVLVALGAGATGAIVAALIVAIARPRVAVVRELRPERVHRGDPATVTLCVRNPGTRRQPGFTAVDRVGGDSVAITVGSLAADTDGEYSYAVPPLRRGRHEVGPLTLNRADPLGLAHSVLTLGATSTLWVYPKIHPVRVTAGGHPRHHHDGAASTLRGSIDLRDVREYVPGDEVRHLHWKATARTGRLMIRDYVDPDQPRFTVLLDDRPGVTDFEEPVELAASLVVSAAIAGHRCRLVTPSGVDVVVPPGAASVHRLLDELCLVRQGTRAESPLVPETLAGDGGGSLVAVSPAVSAVDVRSLAAVAPGHTDLTVITLGDVAPSIPGAIALTAPTAAEAVRVWQSVIDR</sequence>
<name>A0A4Q7KIH9_9PSEU</name>
<evidence type="ECO:0000313" key="3">
    <source>
        <dbReference type="EMBL" id="RZS34394.1"/>
    </source>
</evidence>
<keyword evidence="1" id="KW-0472">Membrane</keyword>
<dbReference type="PANTHER" id="PTHR34351:SF1">
    <property type="entry name" value="SLR1927 PROTEIN"/>
    <property type="match status" value="1"/>
</dbReference>
<reference evidence="3 4" key="1">
    <citation type="submission" date="2019-02" db="EMBL/GenBank/DDBJ databases">
        <title>Genomic Encyclopedia of Type Strains, Phase IV (KMG-IV): sequencing the most valuable type-strain genomes for metagenomic binning, comparative biology and taxonomic classification.</title>
        <authorList>
            <person name="Goeker M."/>
        </authorList>
    </citation>
    <scope>NUCLEOTIDE SEQUENCE [LARGE SCALE GENOMIC DNA]</scope>
    <source>
        <strain evidence="3 4">DSM 101727</strain>
    </source>
</reference>
<dbReference type="AlphaFoldDB" id="A0A4Q7KIH9"/>
<evidence type="ECO:0000259" key="2">
    <source>
        <dbReference type="Pfam" id="PF01882"/>
    </source>
</evidence>
<dbReference type="PANTHER" id="PTHR34351">
    <property type="entry name" value="SLR1927 PROTEIN-RELATED"/>
    <property type="match status" value="1"/>
</dbReference>
<evidence type="ECO:0000313" key="4">
    <source>
        <dbReference type="Proteomes" id="UP000294257"/>
    </source>
</evidence>
<dbReference type="Pfam" id="PF01882">
    <property type="entry name" value="DUF58"/>
    <property type="match status" value="1"/>
</dbReference>
<gene>
    <name evidence="3" type="ORF">EV193_109185</name>
</gene>
<keyword evidence="1" id="KW-0812">Transmembrane</keyword>
<dbReference type="InterPro" id="IPR002881">
    <property type="entry name" value="DUF58"/>
</dbReference>
<proteinExistence type="predicted"/>
<feature type="transmembrane region" description="Helical" evidence="1">
    <location>
        <begin position="35"/>
        <end position="53"/>
    </location>
</feature>
<accession>A0A4Q7KIH9</accession>
<comment type="caution">
    <text evidence="3">The sequence shown here is derived from an EMBL/GenBank/DDBJ whole genome shotgun (WGS) entry which is preliminary data.</text>
</comment>
<protein>
    <submittedName>
        <fullName evidence="3">Uncharacterized protein (DUF58 family)</fullName>
    </submittedName>
</protein>
<organism evidence="3 4">
    <name type="scientific">Herbihabitans rhizosphaerae</name>
    <dbReference type="NCBI Taxonomy" id="1872711"/>
    <lineage>
        <taxon>Bacteria</taxon>
        <taxon>Bacillati</taxon>
        <taxon>Actinomycetota</taxon>
        <taxon>Actinomycetes</taxon>
        <taxon>Pseudonocardiales</taxon>
        <taxon>Pseudonocardiaceae</taxon>
        <taxon>Herbihabitans</taxon>
    </lineage>
</organism>
<dbReference type="OrthoDB" id="9812729at2"/>
<keyword evidence="4" id="KW-1185">Reference proteome</keyword>
<evidence type="ECO:0000256" key="1">
    <source>
        <dbReference type="SAM" id="Phobius"/>
    </source>
</evidence>
<dbReference type="EMBL" id="SGWQ01000009">
    <property type="protein sequence ID" value="RZS34394.1"/>
    <property type="molecule type" value="Genomic_DNA"/>
</dbReference>
<dbReference type="RefSeq" id="WP_130346813.1">
    <property type="nucleotide sequence ID" value="NZ_SGWQ01000009.1"/>
</dbReference>
<dbReference type="Proteomes" id="UP000294257">
    <property type="component" value="Unassembled WGS sequence"/>
</dbReference>
<feature type="domain" description="DUF58" evidence="2">
    <location>
        <begin position="189"/>
        <end position="287"/>
    </location>
</feature>